<dbReference type="InterPro" id="IPR015795">
    <property type="entry name" value="Pyrv_Knase_C"/>
</dbReference>
<dbReference type="GO" id="GO:0016301">
    <property type="term" value="F:kinase activity"/>
    <property type="evidence" value="ECO:0007669"/>
    <property type="project" value="UniProtKB-KW"/>
</dbReference>
<keyword evidence="7" id="KW-0547">Nucleotide-binding</keyword>
<accession>A0ABD3MY44</accession>
<dbReference type="InterPro" id="IPR015813">
    <property type="entry name" value="Pyrv/PenolPyrv_kinase-like_dom"/>
</dbReference>
<protein>
    <recommendedName>
        <fullName evidence="4 13">Pyruvate kinase</fullName>
        <ecNumber evidence="4 13">2.7.1.40</ecNumber>
    </recommendedName>
</protein>
<name>A0ABD3MY44_9STRA</name>
<dbReference type="Pfam" id="PF00224">
    <property type="entry name" value="PK"/>
    <property type="match status" value="2"/>
</dbReference>
<dbReference type="SUPFAM" id="SSF51621">
    <property type="entry name" value="Phosphoenolpyruvate/pyruvate domain"/>
    <property type="match status" value="1"/>
</dbReference>
<dbReference type="Gene3D" id="2.40.33.10">
    <property type="entry name" value="PK beta-barrel domain-like"/>
    <property type="match status" value="1"/>
</dbReference>
<evidence type="ECO:0000313" key="17">
    <source>
        <dbReference type="EMBL" id="KAL3766881.1"/>
    </source>
</evidence>
<evidence type="ECO:0000256" key="13">
    <source>
        <dbReference type="RuleBase" id="RU000504"/>
    </source>
</evidence>
<dbReference type="Pfam" id="PF02887">
    <property type="entry name" value="PK_C"/>
    <property type="match status" value="1"/>
</dbReference>
<evidence type="ECO:0000256" key="12">
    <source>
        <dbReference type="ARBA" id="ARBA00023317"/>
    </source>
</evidence>
<dbReference type="Gene3D" id="3.20.20.60">
    <property type="entry name" value="Phosphoenolpyruvate-binding domains"/>
    <property type="match status" value="2"/>
</dbReference>
<dbReference type="SUPFAM" id="SSF50800">
    <property type="entry name" value="PK beta-barrel domain-like"/>
    <property type="match status" value="1"/>
</dbReference>
<evidence type="ECO:0000256" key="1">
    <source>
        <dbReference type="ARBA" id="ARBA00001958"/>
    </source>
</evidence>
<dbReference type="GO" id="GO:0046872">
    <property type="term" value="F:metal ion binding"/>
    <property type="evidence" value="ECO:0007669"/>
    <property type="project" value="UniProtKB-KW"/>
</dbReference>
<feature type="chain" id="PRO_5044826847" description="Pyruvate kinase" evidence="14">
    <location>
        <begin position="19"/>
        <end position="593"/>
    </location>
</feature>
<dbReference type="InterPro" id="IPR015793">
    <property type="entry name" value="Pyrv_Knase_brl"/>
</dbReference>
<feature type="domain" description="Pyruvate kinase barrel" evidence="15">
    <location>
        <begin position="342"/>
        <end position="429"/>
    </location>
</feature>
<feature type="signal peptide" evidence="14">
    <location>
        <begin position="1"/>
        <end position="18"/>
    </location>
</feature>
<evidence type="ECO:0000256" key="14">
    <source>
        <dbReference type="SAM" id="SignalP"/>
    </source>
</evidence>
<evidence type="ECO:0000259" key="15">
    <source>
        <dbReference type="Pfam" id="PF00224"/>
    </source>
</evidence>
<dbReference type="GO" id="GO:0005524">
    <property type="term" value="F:ATP binding"/>
    <property type="evidence" value="ECO:0007669"/>
    <property type="project" value="UniProtKB-KW"/>
</dbReference>
<evidence type="ECO:0000256" key="9">
    <source>
        <dbReference type="ARBA" id="ARBA00022840"/>
    </source>
</evidence>
<dbReference type="InterPro" id="IPR011037">
    <property type="entry name" value="Pyrv_Knase-like_insert_dom_sf"/>
</dbReference>
<keyword evidence="14" id="KW-0732">Signal</keyword>
<comment type="cofactor">
    <cofactor evidence="1">
        <name>K(+)</name>
        <dbReference type="ChEBI" id="CHEBI:29103"/>
    </cofactor>
</comment>
<dbReference type="EMBL" id="JALLBG020000079">
    <property type="protein sequence ID" value="KAL3766881.1"/>
    <property type="molecule type" value="Genomic_DNA"/>
</dbReference>
<sequence>MKFLLATLTTLVLFSAEAFIPASSTNARSIAKSSALQGAAGMDAYEAQMRAQTGRYGVATVTDNYKSSPRWRKKTKQLATLGPASSSFEMIEKLFLAGADIFRLNFSHGEHAQKKELLDIIRQVEEKYDHPIAILGDLQGPKLRVGTFANPDGEILQQGQIFRFDLDEAPGTNQRVRLPHPEIIEASEVGHVLLIDDGKVKLQVVGTGPGYLDCEVVVAGKIKDKKGVNTPDSILQISCLTRKDREDLDYMLSIGVDWVALSFVQRPEDIMEIKRLIMEYNPNNAFPPRVMAKIEKPSVRSLFECICYCFCKQKITYILCCVLIVSALWEVLFKRLLNLVMASVMVARGDLGVECQPEDVPILQKTIIDECRKQGKPVVVATQMLESMIESPTPTRAEASDAATAIYDGADAIMLSAESAAGKYPEESVLMQQRIINRVEGDPHYSAYLQSTRPKITDGTSTSAIILAARQIAKNVSAKCIASFTVGGNTARMASMKRPEQPILAISPLKATCRHLAMSWGVYPEHCPEDQMNTDNFRDMLWVACDIGKKKGLVTEDTDLLVVTAGFPFGTPGAANIIRVIPAAGPTFWDAKL</sequence>
<dbReference type="InterPro" id="IPR036918">
    <property type="entry name" value="Pyrv_Knase_C_sf"/>
</dbReference>
<dbReference type="Proteomes" id="UP001530293">
    <property type="component" value="Unassembled WGS sequence"/>
</dbReference>
<evidence type="ECO:0000256" key="6">
    <source>
        <dbReference type="ARBA" id="ARBA00022723"/>
    </source>
</evidence>
<feature type="domain" description="Pyruvate kinase C-terminal" evidence="16">
    <location>
        <begin position="464"/>
        <end position="581"/>
    </location>
</feature>
<comment type="caution">
    <text evidence="17">The sequence shown here is derived from an EMBL/GenBank/DDBJ whole genome shotgun (WGS) entry which is preliminary data.</text>
</comment>
<keyword evidence="11 13" id="KW-0324">Glycolysis</keyword>
<feature type="domain" description="Pyruvate kinase barrel" evidence="15">
    <location>
        <begin position="73"/>
        <end position="297"/>
    </location>
</feature>
<keyword evidence="12" id="KW-0670">Pyruvate</keyword>
<dbReference type="InterPro" id="IPR040442">
    <property type="entry name" value="Pyrv_kinase-like_dom_sf"/>
</dbReference>
<evidence type="ECO:0000256" key="10">
    <source>
        <dbReference type="ARBA" id="ARBA00022842"/>
    </source>
</evidence>
<dbReference type="InterPro" id="IPR015806">
    <property type="entry name" value="Pyrv_Knase_insert_dom_sf"/>
</dbReference>
<evidence type="ECO:0000313" key="18">
    <source>
        <dbReference type="Proteomes" id="UP001530293"/>
    </source>
</evidence>
<organism evidence="17 18">
    <name type="scientific">Discostella pseudostelligera</name>
    <dbReference type="NCBI Taxonomy" id="259834"/>
    <lineage>
        <taxon>Eukaryota</taxon>
        <taxon>Sar</taxon>
        <taxon>Stramenopiles</taxon>
        <taxon>Ochrophyta</taxon>
        <taxon>Bacillariophyta</taxon>
        <taxon>Coscinodiscophyceae</taxon>
        <taxon>Thalassiosirophycidae</taxon>
        <taxon>Stephanodiscales</taxon>
        <taxon>Stephanodiscaceae</taxon>
        <taxon>Discostella</taxon>
    </lineage>
</organism>
<keyword evidence="9" id="KW-0067">ATP-binding</keyword>
<comment type="similarity">
    <text evidence="3 13">Belongs to the pyruvate kinase family.</text>
</comment>
<evidence type="ECO:0000256" key="4">
    <source>
        <dbReference type="ARBA" id="ARBA00012142"/>
    </source>
</evidence>
<keyword evidence="6" id="KW-0479">Metal-binding</keyword>
<comment type="catalytic activity">
    <reaction evidence="13">
        <text>pyruvate + ATP = phosphoenolpyruvate + ADP + H(+)</text>
        <dbReference type="Rhea" id="RHEA:18157"/>
        <dbReference type="ChEBI" id="CHEBI:15361"/>
        <dbReference type="ChEBI" id="CHEBI:15378"/>
        <dbReference type="ChEBI" id="CHEBI:30616"/>
        <dbReference type="ChEBI" id="CHEBI:58702"/>
        <dbReference type="ChEBI" id="CHEBI:456216"/>
        <dbReference type="EC" id="2.7.1.40"/>
    </reaction>
</comment>
<gene>
    <name evidence="17" type="ORF">ACHAWU_007971</name>
</gene>
<keyword evidence="10 13" id="KW-0460">Magnesium</keyword>
<evidence type="ECO:0000256" key="3">
    <source>
        <dbReference type="ARBA" id="ARBA00008663"/>
    </source>
</evidence>
<proteinExistence type="inferred from homology"/>
<evidence type="ECO:0000256" key="8">
    <source>
        <dbReference type="ARBA" id="ARBA00022777"/>
    </source>
</evidence>
<dbReference type="PANTHER" id="PTHR11817">
    <property type="entry name" value="PYRUVATE KINASE"/>
    <property type="match status" value="1"/>
</dbReference>
<evidence type="ECO:0000256" key="11">
    <source>
        <dbReference type="ARBA" id="ARBA00023152"/>
    </source>
</evidence>
<dbReference type="EC" id="2.7.1.40" evidence="4 13"/>
<evidence type="ECO:0000259" key="16">
    <source>
        <dbReference type="Pfam" id="PF02887"/>
    </source>
</evidence>
<dbReference type="GO" id="GO:0004743">
    <property type="term" value="F:pyruvate kinase activity"/>
    <property type="evidence" value="ECO:0007669"/>
    <property type="project" value="UniProtKB-EC"/>
</dbReference>
<evidence type="ECO:0000256" key="7">
    <source>
        <dbReference type="ARBA" id="ARBA00022741"/>
    </source>
</evidence>
<keyword evidence="18" id="KW-1185">Reference proteome</keyword>
<dbReference type="AlphaFoldDB" id="A0ABD3MY44"/>
<evidence type="ECO:0000256" key="5">
    <source>
        <dbReference type="ARBA" id="ARBA00022679"/>
    </source>
</evidence>
<evidence type="ECO:0000256" key="2">
    <source>
        <dbReference type="ARBA" id="ARBA00004997"/>
    </source>
</evidence>
<dbReference type="Gene3D" id="3.40.1380.20">
    <property type="entry name" value="Pyruvate kinase, C-terminal domain"/>
    <property type="match status" value="1"/>
</dbReference>
<dbReference type="InterPro" id="IPR001697">
    <property type="entry name" value="Pyr_Knase"/>
</dbReference>
<dbReference type="SUPFAM" id="SSF52935">
    <property type="entry name" value="PK C-terminal domain-like"/>
    <property type="match status" value="1"/>
</dbReference>
<dbReference type="PRINTS" id="PR01050">
    <property type="entry name" value="PYRUVTKNASE"/>
</dbReference>
<keyword evidence="8 13" id="KW-0418">Kinase</keyword>
<keyword evidence="5 13" id="KW-0808">Transferase</keyword>
<reference evidence="17 18" key="1">
    <citation type="submission" date="2024-10" db="EMBL/GenBank/DDBJ databases">
        <title>Updated reference genomes for cyclostephanoid diatoms.</title>
        <authorList>
            <person name="Roberts W.R."/>
            <person name="Alverson A.J."/>
        </authorList>
    </citation>
    <scope>NUCLEOTIDE SEQUENCE [LARGE SCALE GENOMIC DNA]</scope>
    <source>
        <strain evidence="17 18">AJA232-27</strain>
    </source>
</reference>
<comment type="pathway">
    <text evidence="2 13">Carbohydrate degradation; glycolysis; pyruvate from D-glyceraldehyde 3-phosphate: step 5/5.</text>
</comment>